<protein>
    <submittedName>
        <fullName evidence="3">Reticulocyte binding protein, putative</fullName>
    </submittedName>
</protein>
<dbReference type="RefSeq" id="XP_028531320.1">
    <property type="nucleotide sequence ID" value="XM_028677433.1"/>
</dbReference>
<name>A0A1J1GKR5_PLARL</name>
<sequence>EKQKEEMEKLINIINNIKKNETLKLILYMKKELDKVNEKAEEEYSRMKMNIEYIKRNVESIKNSDSVSSALNELNNTKGKDREIRQSKITYYSYKDEIDLIYSNMDKAVNFIDMNMETVSELENYESLKNTKDIILKIQENLGDVDEKVRESQSILIRAESIYKEVKLRDELKKKIKGTIKKIDEIFPMIQASLNKYEKIKSIRVNDKNYDVIFKIDKDYENLKGLSNAYTAKLSEIDRELSINVIKSELDDSKFSLNDLEKRIEASKRDESASKILEEVKCNIDKIINEVNNKYSNVLEIDRSFDELLELGINYKLSFQSVIITSVNVEVSKDVLIIEKKQKDVASCIQYIKNCCDSITNDISILNKIYNRDILNGYKSNNVENASKILEFKVKKEEAIKMSIAIQKLFLTMNENKDVNKVDEYIQELKDIYEKFQKEKIYINEIFRNINDSKLKEMEKISEKYIEIADSHKTIVEDQKEKFLSIKSKLKEIEDFLREKKENLHSIEFSDLEYIKKVNEIYEEIKHKVTNIGELENDNNSENNKIIIYTEKISYLIERIKFLLKDEELYEYESDYDLSEEMNKKALDEVNNYITRIKEKRNKSKTILKDIEVNVGKNKDIFVENKNTLLSIYSIIKSINEIREGYQRKAIEHDKKNKIRDNIDKTIKKEDENISINNDIGKTSLRDDKNIELNENGNHNGNKGSDEKNNRKEENKFGSAKVKLSGGILCGLLISSCVIITTLYKSKSV</sequence>
<organism evidence="3 4">
    <name type="scientific">Plasmodium relictum</name>
    <dbReference type="NCBI Taxonomy" id="85471"/>
    <lineage>
        <taxon>Eukaryota</taxon>
        <taxon>Sar</taxon>
        <taxon>Alveolata</taxon>
        <taxon>Apicomplexa</taxon>
        <taxon>Aconoidasida</taxon>
        <taxon>Haemosporida</taxon>
        <taxon>Plasmodiidae</taxon>
        <taxon>Plasmodium</taxon>
        <taxon>Plasmodium (Haemamoeba)</taxon>
    </lineage>
</organism>
<dbReference type="EMBL" id="CVMU01000421">
    <property type="protein sequence ID" value="CRG85530.1"/>
    <property type="molecule type" value="Genomic_DNA"/>
</dbReference>
<feature type="region of interest" description="Disordered" evidence="2">
    <location>
        <begin position="687"/>
        <end position="714"/>
    </location>
</feature>
<feature type="compositionally biased region" description="Basic and acidic residues" evidence="2">
    <location>
        <begin position="704"/>
        <end position="714"/>
    </location>
</feature>
<dbReference type="AlphaFoldDB" id="A0A1J1GKR5"/>
<evidence type="ECO:0000256" key="2">
    <source>
        <dbReference type="SAM" id="MobiDB-lite"/>
    </source>
</evidence>
<dbReference type="KEGG" id="prel:PRELSG_9902400"/>
<evidence type="ECO:0000256" key="1">
    <source>
        <dbReference type="SAM" id="Coils"/>
    </source>
</evidence>
<evidence type="ECO:0000313" key="4">
    <source>
        <dbReference type="Proteomes" id="UP000220158"/>
    </source>
</evidence>
<feature type="coiled-coil region" evidence="1">
    <location>
        <begin position="30"/>
        <end position="57"/>
    </location>
</feature>
<feature type="non-terminal residue" evidence="3">
    <location>
        <position position="749"/>
    </location>
</feature>
<dbReference type="GeneID" id="39739136"/>
<keyword evidence="4" id="KW-1185">Reference proteome</keyword>
<dbReference type="Proteomes" id="UP000220158">
    <property type="component" value="Unassembled WGS sequence"/>
</dbReference>
<feature type="non-terminal residue" evidence="3">
    <location>
        <position position="1"/>
    </location>
</feature>
<keyword evidence="1" id="KW-0175">Coiled coil</keyword>
<evidence type="ECO:0000313" key="3">
    <source>
        <dbReference type="EMBL" id="CRG85530.1"/>
    </source>
</evidence>
<gene>
    <name evidence="3" type="ORF">PRELSG_9902400</name>
</gene>
<dbReference type="OrthoDB" id="386780at2759"/>
<dbReference type="VEuPathDB" id="PlasmoDB:PRELSG_9902400"/>
<proteinExistence type="predicted"/>
<feature type="compositionally biased region" description="Polar residues" evidence="2">
    <location>
        <begin position="693"/>
        <end position="703"/>
    </location>
</feature>
<accession>A0A1J1GKR5</accession>
<reference evidence="3 4" key="1">
    <citation type="submission" date="2015-04" db="EMBL/GenBank/DDBJ databases">
        <authorList>
            <consortium name="Pathogen Informatics"/>
        </authorList>
    </citation>
    <scope>NUCLEOTIDE SEQUENCE [LARGE SCALE GENOMIC DNA]</scope>
    <source>
        <strain evidence="3 4">SGS1</strain>
    </source>
</reference>